<dbReference type="InterPro" id="IPR041342">
    <property type="entry name" value="CBM35"/>
</dbReference>
<dbReference type="CDD" id="cd04080">
    <property type="entry name" value="CBM6_cellulase-like"/>
    <property type="match status" value="1"/>
</dbReference>
<organism evidence="2 3">
    <name type="scientific">Lutimonas vermicola</name>
    <dbReference type="NCBI Taxonomy" id="414288"/>
    <lineage>
        <taxon>Bacteria</taxon>
        <taxon>Pseudomonadati</taxon>
        <taxon>Bacteroidota</taxon>
        <taxon>Flavobacteriia</taxon>
        <taxon>Flavobacteriales</taxon>
        <taxon>Flavobacteriaceae</taxon>
        <taxon>Lutimonas</taxon>
    </lineage>
</organism>
<name>A0ABU9L416_9FLAO</name>
<feature type="domain" description="Carbohydrate binding module family 35" evidence="1">
    <location>
        <begin position="24"/>
        <end position="107"/>
    </location>
</feature>
<dbReference type="EMBL" id="JBCDNA010000002">
    <property type="protein sequence ID" value="MEL4455770.1"/>
    <property type="molecule type" value="Genomic_DNA"/>
</dbReference>
<evidence type="ECO:0000259" key="1">
    <source>
        <dbReference type="Pfam" id="PF18099"/>
    </source>
</evidence>
<proteinExistence type="predicted"/>
<gene>
    <name evidence="2" type="ORF">AABB81_07675</name>
</gene>
<dbReference type="RefSeq" id="WP_342160763.1">
    <property type="nucleotide sequence ID" value="NZ_JBCDNA010000002.1"/>
</dbReference>
<comment type="caution">
    <text evidence="2">The sequence shown here is derived from an EMBL/GenBank/DDBJ whole genome shotgun (WGS) entry which is preliminary data.</text>
</comment>
<sequence length="121" mass="13472">MDWNSGNFYRNDGVDIGQFEEIPYVSWTEAGEWTQYTLSISKAGMFNTTINSAAKDAEGMLKIKVDGIIVKENIQLSTTQGSDKWQSITVEGMDLPLGELIVKFHIIKEGSSLLDFSFIGL</sequence>
<dbReference type="SUPFAM" id="SSF49785">
    <property type="entry name" value="Galactose-binding domain-like"/>
    <property type="match status" value="1"/>
</dbReference>
<reference evidence="2 3" key="1">
    <citation type="submission" date="2024-04" db="EMBL/GenBank/DDBJ databases">
        <title>whole genome sequencing of Lutimonas vermicola strain IMCC1616.</title>
        <authorList>
            <person name="Bae S.S."/>
        </authorList>
    </citation>
    <scope>NUCLEOTIDE SEQUENCE [LARGE SCALE GENOMIC DNA]</scope>
    <source>
        <strain evidence="2 3">IMCC1616</strain>
    </source>
</reference>
<dbReference type="Gene3D" id="2.60.120.260">
    <property type="entry name" value="Galactose-binding domain-like"/>
    <property type="match status" value="1"/>
</dbReference>
<keyword evidence="3" id="KW-1185">Reference proteome</keyword>
<accession>A0ABU9L416</accession>
<evidence type="ECO:0000313" key="3">
    <source>
        <dbReference type="Proteomes" id="UP001474120"/>
    </source>
</evidence>
<dbReference type="InterPro" id="IPR008979">
    <property type="entry name" value="Galactose-bd-like_sf"/>
</dbReference>
<dbReference type="Proteomes" id="UP001474120">
    <property type="component" value="Unassembled WGS sequence"/>
</dbReference>
<evidence type="ECO:0000313" key="2">
    <source>
        <dbReference type="EMBL" id="MEL4455770.1"/>
    </source>
</evidence>
<dbReference type="Pfam" id="PF18099">
    <property type="entry name" value="CBM_35_2"/>
    <property type="match status" value="1"/>
</dbReference>
<protein>
    <submittedName>
        <fullName evidence="2">Carbohydrate-binding protein</fullName>
    </submittedName>
</protein>